<reference evidence="2" key="1">
    <citation type="submission" date="2022-03" db="EMBL/GenBank/DDBJ databases">
        <authorList>
            <person name="Lindestad O."/>
        </authorList>
    </citation>
    <scope>NUCLEOTIDE SEQUENCE</scope>
</reference>
<keyword evidence="3" id="KW-1185">Reference proteome</keyword>
<comment type="caution">
    <text evidence="2">The sequence shown here is derived from an EMBL/GenBank/DDBJ whole genome shotgun (WGS) entry which is preliminary data.</text>
</comment>
<organism evidence="2 3">
    <name type="scientific">Pararge aegeria aegeria</name>
    <dbReference type="NCBI Taxonomy" id="348720"/>
    <lineage>
        <taxon>Eukaryota</taxon>
        <taxon>Metazoa</taxon>
        <taxon>Ecdysozoa</taxon>
        <taxon>Arthropoda</taxon>
        <taxon>Hexapoda</taxon>
        <taxon>Insecta</taxon>
        <taxon>Pterygota</taxon>
        <taxon>Neoptera</taxon>
        <taxon>Endopterygota</taxon>
        <taxon>Lepidoptera</taxon>
        <taxon>Glossata</taxon>
        <taxon>Ditrysia</taxon>
        <taxon>Papilionoidea</taxon>
        <taxon>Nymphalidae</taxon>
        <taxon>Satyrinae</taxon>
        <taxon>Satyrini</taxon>
        <taxon>Parargina</taxon>
        <taxon>Pararge</taxon>
    </lineage>
</organism>
<dbReference type="OrthoDB" id="6904667at2759"/>
<evidence type="ECO:0000313" key="2">
    <source>
        <dbReference type="EMBL" id="CAH2238501.1"/>
    </source>
</evidence>
<accession>A0A8S4RNK1</accession>
<name>A0A8S4RNK1_9NEOP</name>
<protein>
    <submittedName>
        <fullName evidence="2">Jg5682 protein</fullName>
    </submittedName>
</protein>
<sequence>MVYLFIYFSPLRDRIRNDEIRRRTKVTNIAQRISKLQWQWAGDVCRRTDGRWGKRVVKGCERSENNTKNNQSCWDGDPETENAALVDPNVLDRRH</sequence>
<gene>
    <name evidence="2" type="primary">jg5682</name>
    <name evidence="2" type="ORF">PAEG_LOCUS15587</name>
</gene>
<dbReference type="EMBL" id="CAKXAJ010025356">
    <property type="protein sequence ID" value="CAH2238501.1"/>
    <property type="molecule type" value="Genomic_DNA"/>
</dbReference>
<proteinExistence type="predicted"/>
<dbReference type="Proteomes" id="UP000838756">
    <property type="component" value="Unassembled WGS sequence"/>
</dbReference>
<dbReference type="AlphaFoldDB" id="A0A8S4RNK1"/>
<evidence type="ECO:0000256" key="1">
    <source>
        <dbReference type="SAM" id="MobiDB-lite"/>
    </source>
</evidence>
<feature type="region of interest" description="Disordered" evidence="1">
    <location>
        <begin position="63"/>
        <end position="95"/>
    </location>
</feature>
<evidence type="ECO:0000313" key="3">
    <source>
        <dbReference type="Proteomes" id="UP000838756"/>
    </source>
</evidence>